<name>U4LJB4_PYROM</name>
<gene>
    <name evidence="1" type="ORF">PCON_11175</name>
</gene>
<accession>U4LJB4</accession>
<organism evidence="1 2">
    <name type="scientific">Pyronema omphalodes (strain CBS 100304)</name>
    <name type="common">Pyronema confluens</name>
    <dbReference type="NCBI Taxonomy" id="1076935"/>
    <lineage>
        <taxon>Eukaryota</taxon>
        <taxon>Fungi</taxon>
        <taxon>Dikarya</taxon>
        <taxon>Ascomycota</taxon>
        <taxon>Pezizomycotina</taxon>
        <taxon>Pezizomycetes</taxon>
        <taxon>Pezizales</taxon>
        <taxon>Pyronemataceae</taxon>
        <taxon>Pyronema</taxon>
    </lineage>
</organism>
<protein>
    <submittedName>
        <fullName evidence="1">Uncharacterized protein</fullName>
    </submittedName>
</protein>
<proteinExistence type="predicted"/>
<dbReference type="Proteomes" id="UP000018144">
    <property type="component" value="Unassembled WGS sequence"/>
</dbReference>
<evidence type="ECO:0000313" key="2">
    <source>
        <dbReference type="Proteomes" id="UP000018144"/>
    </source>
</evidence>
<reference evidence="1 2" key="1">
    <citation type="journal article" date="2013" name="PLoS Genet.">
        <title>The genome and development-dependent transcriptomes of Pyronema confluens: a window into fungal evolution.</title>
        <authorList>
            <person name="Traeger S."/>
            <person name="Altegoer F."/>
            <person name="Freitag M."/>
            <person name="Gabaldon T."/>
            <person name="Kempken F."/>
            <person name="Kumar A."/>
            <person name="Marcet-Houben M."/>
            <person name="Poggeler S."/>
            <person name="Stajich J.E."/>
            <person name="Nowrousian M."/>
        </authorList>
    </citation>
    <scope>NUCLEOTIDE SEQUENCE [LARGE SCALE GENOMIC DNA]</scope>
    <source>
        <strain evidence="2">CBS 100304</strain>
        <tissue evidence="1">Vegetative mycelium</tissue>
    </source>
</reference>
<evidence type="ECO:0000313" key="1">
    <source>
        <dbReference type="EMBL" id="CCX31652.1"/>
    </source>
</evidence>
<dbReference type="EMBL" id="HF935629">
    <property type="protein sequence ID" value="CCX31652.1"/>
    <property type="molecule type" value="Genomic_DNA"/>
</dbReference>
<dbReference type="AlphaFoldDB" id="U4LJB4"/>
<keyword evidence="2" id="KW-1185">Reference proteome</keyword>
<sequence>MGNYFSFLCLFSESSQVSGFCWCPGQLSNRRKVFFSLIDVRGLWQFYRCCFSEFLCSVFFS</sequence>